<evidence type="ECO:0000259" key="5">
    <source>
        <dbReference type="Pfam" id="PF13229"/>
    </source>
</evidence>
<name>G0R1M9_ICHMU</name>
<reference evidence="6 7" key="1">
    <citation type="submission" date="2011-07" db="EMBL/GenBank/DDBJ databases">
        <authorList>
            <person name="Coyne R."/>
            <person name="Brami D."/>
            <person name="Johnson J."/>
            <person name="Hostetler J."/>
            <person name="Hannick L."/>
            <person name="Clark T."/>
            <person name="Cassidy-Hanley D."/>
            <person name="Inman J."/>
        </authorList>
    </citation>
    <scope>NUCLEOTIDE SEQUENCE [LARGE SCALE GENOMIC DNA]</scope>
    <source>
        <strain evidence="6 7">G5</strain>
    </source>
</reference>
<feature type="domain" description="Periplasmic copper-binding protein NosD beta helix" evidence="4">
    <location>
        <begin position="467"/>
        <end position="594"/>
    </location>
</feature>
<dbReference type="OMA" id="QIELCRI"/>
<comment type="pathway">
    <text evidence="1">Protein modification; protein ubiquitination.</text>
</comment>
<dbReference type="Pfam" id="PF05048">
    <property type="entry name" value="NosD"/>
    <property type="match status" value="1"/>
</dbReference>
<evidence type="ECO:0000256" key="2">
    <source>
        <dbReference type="ARBA" id="ARBA00022737"/>
    </source>
</evidence>
<dbReference type="STRING" id="857967.G0R1M9"/>
<dbReference type="InParanoid" id="G0R1M9"/>
<protein>
    <submittedName>
        <fullName evidence="6">F-box protein 11, putative</fullName>
        <ecNumber evidence="6">3.1.1.11</ecNumber>
    </submittedName>
</protein>
<dbReference type="InterPro" id="IPR039448">
    <property type="entry name" value="Beta_helix"/>
</dbReference>
<evidence type="ECO:0000313" key="6">
    <source>
        <dbReference type="EMBL" id="EGR28623.1"/>
    </source>
</evidence>
<dbReference type="InterPro" id="IPR006626">
    <property type="entry name" value="PbH1"/>
</dbReference>
<dbReference type="NCBIfam" id="TIGR03804">
    <property type="entry name" value="para_beta_helix"/>
    <property type="match status" value="1"/>
</dbReference>
<evidence type="ECO:0000256" key="3">
    <source>
        <dbReference type="ARBA" id="ARBA00022786"/>
    </source>
</evidence>
<proteinExistence type="predicted"/>
<dbReference type="InterPro" id="IPR007742">
    <property type="entry name" value="NosD_dom"/>
</dbReference>
<dbReference type="Pfam" id="PF13229">
    <property type="entry name" value="Beta_helix"/>
    <property type="match status" value="1"/>
</dbReference>
<dbReference type="InterPro" id="IPR022441">
    <property type="entry name" value="Para_beta_helix_rpt-2"/>
</dbReference>
<dbReference type="Proteomes" id="UP000008983">
    <property type="component" value="Unassembled WGS sequence"/>
</dbReference>
<dbReference type="OrthoDB" id="427974at2759"/>
<dbReference type="GeneID" id="14904711"/>
<gene>
    <name evidence="6" type="ORF">IMG5_171590</name>
</gene>
<evidence type="ECO:0000313" key="7">
    <source>
        <dbReference type="Proteomes" id="UP000008983"/>
    </source>
</evidence>
<keyword evidence="3" id="KW-0833">Ubl conjugation pathway</keyword>
<dbReference type="PANTHER" id="PTHR22990">
    <property type="entry name" value="F-BOX ONLY PROTEIN"/>
    <property type="match status" value="1"/>
</dbReference>
<evidence type="ECO:0000256" key="1">
    <source>
        <dbReference type="ARBA" id="ARBA00004906"/>
    </source>
</evidence>
<keyword evidence="2" id="KW-0677">Repeat</keyword>
<dbReference type="RefSeq" id="XP_004029859.1">
    <property type="nucleotide sequence ID" value="XM_004029811.1"/>
</dbReference>
<dbReference type="EC" id="3.1.1.11" evidence="6"/>
<keyword evidence="6" id="KW-0378">Hydrolase</keyword>
<dbReference type="Gene3D" id="2.160.20.10">
    <property type="entry name" value="Single-stranded right-handed beta-helix, Pectin lyase-like"/>
    <property type="match status" value="4"/>
</dbReference>
<keyword evidence="7" id="KW-1185">Reference proteome</keyword>
<dbReference type="PANTHER" id="PTHR22990:SF15">
    <property type="entry name" value="F-BOX ONLY PROTEIN 10"/>
    <property type="match status" value="1"/>
</dbReference>
<sequence>MDSNIFKKQSVHHFIVDSESGPYKTIQEAINAAEPGSVIKIAPGLYNDNIYINKADLTLEPKEKQGDIILVVQNNPAILVDLEPGQSCKVCSMKLSHSGNSEDVQEFFIFINFNQQNNKRNKIEEMIDDKEFKLYIFGAFGGQQDAIAQYQNFNPENELANKFPIEKDMNTIVFVQGGTLKMENCLLSLKLFKYKFLLIFFFILFFPKQSFIVNNKKNILPAVVVAERGTINFNHVEIKGNNNHETIGILVKKGNAIIEQSKVYGHLMGGILIWSKKQNDVRISNSKIYKNTKVGIHCIGEDAQVMIEGNKIENNNGPGVRIGIANKSSIVRNEIKLNQIGIEVVSGDPFIFSNKIDKNLTDGIQTSSFNGSRCDGKIKTNLSICGNKENGINCKGKNNYTRIESNSFIGYNKKAGIKADDDSQISIFKNKITKNLQQGILLVETSSAMIEKNEITDNIKANIALGGMNSHNTYIVRNIITGGRCEGIFIVEGGDCWVMHNTISENNDGIVCMSSVPEITKNEISKNKSNGIMLIKNSKPTIFKNMISDNDGIGLFIRDKSCGKIHDNIIKSNEIELVMEKRNQALQNIITTNSVTGDIRVPQIFDCNIF</sequence>
<dbReference type="GO" id="GO:0030599">
    <property type="term" value="F:pectinesterase activity"/>
    <property type="evidence" value="ECO:0007669"/>
    <property type="project" value="UniProtKB-EC"/>
</dbReference>
<dbReference type="SMART" id="SM00710">
    <property type="entry name" value="PbH1"/>
    <property type="match status" value="10"/>
</dbReference>
<organism evidence="6 7">
    <name type="scientific">Ichthyophthirius multifiliis</name>
    <name type="common">White spot disease agent</name>
    <name type="synonym">Ich</name>
    <dbReference type="NCBI Taxonomy" id="5932"/>
    <lineage>
        <taxon>Eukaryota</taxon>
        <taxon>Sar</taxon>
        <taxon>Alveolata</taxon>
        <taxon>Ciliophora</taxon>
        <taxon>Intramacronucleata</taxon>
        <taxon>Oligohymenophorea</taxon>
        <taxon>Hymenostomatida</taxon>
        <taxon>Ophryoglenina</taxon>
        <taxon>Ichthyophthirius</taxon>
    </lineage>
</organism>
<dbReference type="AlphaFoldDB" id="G0R1M9"/>
<dbReference type="InterPro" id="IPR012334">
    <property type="entry name" value="Pectin_lyas_fold"/>
</dbReference>
<dbReference type="InterPro" id="IPR051550">
    <property type="entry name" value="SCF-Subunits/Alg-Epimerases"/>
</dbReference>
<dbReference type="SUPFAM" id="SSF51126">
    <property type="entry name" value="Pectin lyase-like"/>
    <property type="match status" value="2"/>
</dbReference>
<dbReference type="GO" id="GO:0006511">
    <property type="term" value="P:ubiquitin-dependent protein catabolic process"/>
    <property type="evidence" value="ECO:0007669"/>
    <property type="project" value="TreeGrafter"/>
</dbReference>
<dbReference type="EMBL" id="GL984224">
    <property type="protein sequence ID" value="EGR28623.1"/>
    <property type="molecule type" value="Genomic_DNA"/>
</dbReference>
<dbReference type="InterPro" id="IPR011050">
    <property type="entry name" value="Pectin_lyase_fold/virulence"/>
</dbReference>
<evidence type="ECO:0000259" key="4">
    <source>
        <dbReference type="Pfam" id="PF05048"/>
    </source>
</evidence>
<dbReference type="eggNOG" id="KOG1777">
    <property type="taxonomic scope" value="Eukaryota"/>
</dbReference>
<feature type="domain" description="Right handed beta helix" evidence="5">
    <location>
        <begin position="223"/>
        <end position="368"/>
    </location>
</feature>
<accession>G0R1M9</accession>